<dbReference type="EMBL" id="JBIENY010000454">
    <property type="protein sequence ID" value="MFG6299797.1"/>
    <property type="molecule type" value="Genomic_DNA"/>
</dbReference>
<dbReference type="EMBL" id="JBIENY010000011">
    <property type="protein sequence ID" value="MFG6293930.1"/>
    <property type="molecule type" value="Genomic_DNA"/>
</dbReference>
<dbReference type="RefSeq" id="WP_019330583.1">
    <property type="nucleotide sequence ID" value="NZ_CP121271.1"/>
</dbReference>
<proteinExistence type="predicted"/>
<evidence type="ECO:0000313" key="3">
    <source>
        <dbReference type="EMBL" id="WMC84136.1"/>
    </source>
</evidence>
<dbReference type="AlphaFoldDB" id="A0AAX3ZBB2"/>
<reference evidence="1 5" key="2">
    <citation type="submission" date="2024-10" db="EMBL/GenBank/DDBJ databases">
        <title>Draft genome assembly of a novel steroid transforming actinomycete isolated from African clawed frog Xenopus laevis.</title>
        <authorList>
            <person name="Bragin E."/>
            <person name="Kollerov V."/>
            <person name="Donova M.V."/>
        </authorList>
    </citation>
    <scope>NUCLEOTIDE SEQUENCE [LARGE SCALE GENOMIC DNA]</scope>
    <source>
        <strain evidence="1 5">MTOC-St3</strain>
    </source>
</reference>
<evidence type="ECO:0000313" key="2">
    <source>
        <dbReference type="EMBL" id="MFG6299797.1"/>
    </source>
</evidence>
<dbReference type="EMBL" id="CP121271">
    <property type="protein sequence ID" value="WMC84136.1"/>
    <property type="molecule type" value="Genomic_DNA"/>
</dbReference>
<dbReference type="Proteomes" id="UP001605990">
    <property type="component" value="Unassembled WGS sequence"/>
</dbReference>
<evidence type="ECO:0000313" key="4">
    <source>
        <dbReference type="Proteomes" id="UP001231701"/>
    </source>
</evidence>
<evidence type="ECO:0000313" key="1">
    <source>
        <dbReference type="EMBL" id="MFG6293930.1"/>
    </source>
</evidence>
<keyword evidence="5" id="KW-1185">Reference proteome</keyword>
<gene>
    <name evidence="1" type="ORF">ACGU38_00965</name>
    <name evidence="2" type="ORF">ACGU38_31155</name>
    <name evidence="3" type="ORF">P7W03_00470</name>
</gene>
<protein>
    <submittedName>
        <fullName evidence="3">Uncharacterized protein</fullName>
    </submittedName>
</protein>
<sequence>MKQLAVVEHTTGLVLAQLDVGEKTGEVTRFQLLVDSVADLAATVVTGDVLPTQQLKSLPWTLGAPAMAAWRSAGSR</sequence>
<accession>A0AAX3ZBB2</accession>
<dbReference type="GeneID" id="90940453"/>
<reference evidence="3" key="1">
    <citation type="submission" date="2023-03" db="EMBL/GenBank/DDBJ databases">
        <title>Borrelidin-producing and root-colonizing Streptomyces rochei is a potent biopesticide for soil-borne oomycete-caused plant diseases.</title>
        <authorList>
            <person name="Zhou D."/>
            <person name="Wang X."/>
            <person name="Navarro-Munoz J.C."/>
            <person name="Li W."/>
            <person name="Li J."/>
            <person name="Jiu M."/>
            <person name="Deng S."/>
            <person name="Ye Y."/>
            <person name="Daly P."/>
            <person name="Wei L."/>
        </authorList>
    </citation>
    <scope>NUCLEOTIDE SEQUENCE</scope>
    <source>
        <strain evidence="3">JK1</strain>
    </source>
</reference>
<dbReference type="Proteomes" id="UP001231701">
    <property type="component" value="Chromosome"/>
</dbReference>
<name>A0AAX3ZBB2_STRRO</name>
<organism evidence="3 4">
    <name type="scientific">Streptomyces rochei</name>
    <name type="common">Streptomyces parvullus</name>
    <dbReference type="NCBI Taxonomy" id="1928"/>
    <lineage>
        <taxon>Bacteria</taxon>
        <taxon>Bacillati</taxon>
        <taxon>Actinomycetota</taxon>
        <taxon>Actinomycetes</taxon>
        <taxon>Kitasatosporales</taxon>
        <taxon>Streptomycetaceae</taxon>
        <taxon>Streptomyces</taxon>
        <taxon>Streptomyces rochei group</taxon>
    </lineage>
</organism>
<evidence type="ECO:0000313" key="5">
    <source>
        <dbReference type="Proteomes" id="UP001605990"/>
    </source>
</evidence>